<dbReference type="EMBL" id="LGIQ01000009">
    <property type="protein sequence ID" value="KNB71685.1"/>
    <property type="molecule type" value="Genomic_DNA"/>
</dbReference>
<evidence type="ECO:0000313" key="4">
    <source>
        <dbReference type="EMBL" id="KNB71685.1"/>
    </source>
</evidence>
<dbReference type="Pfam" id="PF00171">
    <property type="entry name" value="Aldedh"/>
    <property type="match status" value="1"/>
</dbReference>
<dbReference type="STRING" id="54915.ADS79_23305"/>
<organism evidence="4 5">
    <name type="scientific">Brevibacillus reuszeri</name>
    <dbReference type="NCBI Taxonomy" id="54915"/>
    <lineage>
        <taxon>Bacteria</taxon>
        <taxon>Bacillati</taxon>
        <taxon>Bacillota</taxon>
        <taxon>Bacilli</taxon>
        <taxon>Bacillales</taxon>
        <taxon>Paenibacillaceae</taxon>
        <taxon>Brevibacillus</taxon>
    </lineage>
</organism>
<reference evidence="5" key="1">
    <citation type="submission" date="2015-07" db="EMBL/GenBank/DDBJ databases">
        <title>Genome sequencing project for genomic taxonomy and phylogenomics of Bacillus-like bacteria.</title>
        <authorList>
            <person name="Liu B."/>
            <person name="Wang J."/>
            <person name="Zhu Y."/>
            <person name="Liu G."/>
            <person name="Chen Q."/>
            <person name="Chen Z."/>
            <person name="Lan J."/>
            <person name="Che J."/>
            <person name="Ge C."/>
            <person name="Shi H."/>
            <person name="Pan Z."/>
            <person name="Liu X."/>
        </authorList>
    </citation>
    <scope>NUCLEOTIDE SEQUENCE [LARGE SCALE GENOMIC DNA]</scope>
    <source>
        <strain evidence="5">DSM 9887</strain>
    </source>
</reference>
<reference evidence="4" key="2">
    <citation type="submission" date="2015-07" db="EMBL/GenBank/DDBJ databases">
        <title>MeaNS - Measles Nucleotide Surveillance Program.</title>
        <authorList>
            <person name="Tran T."/>
            <person name="Druce J."/>
        </authorList>
    </citation>
    <scope>NUCLEOTIDE SEQUENCE</scope>
    <source>
        <strain evidence="4">DSM 9887</strain>
    </source>
</reference>
<evidence type="ECO:0000313" key="5">
    <source>
        <dbReference type="Proteomes" id="UP000036834"/>
    </source>
</evidence>
<evidence type="ECO:0000313" key="3">
    <source>
        <dbReference type="EMBL" id="GED67358.1"/>
    </source>
</evidence>
<dbReference type="Gene3D" id="3.40.309.10">
    <property type="entry name" value="Aldehyde Dehydrogenase, Chain A, domain 2"/>
    <property type="match status" value="1"/>
</dbReference>
<dbReference type="OrthoDB" id="9815791at2"/>
<reference evidence="3 6" key="3">
    <citation type="submission" date="2019-06" db="EMBL/GenBank/DDBJ databases">
        <title>Whole genome shotgun sequence of Brevibacillus reuszeri NBRC 15719.</title>
        <authorList>
            <person name="Hosoyama A."/>
            <person name="Uohara A."/>
            <person name="Ohji S."/>
            <person name="Ichikawa N."/>
        </authorList>
    </citation>
    <scope>NUCLEOTIDE SEQUENCE [LARGE SCALE GENOMIC DNA]</scope>
    <source>
        <strain evidence="3 6">NBRC 15719</strain>
    </source>
</reference>
<dbReference type="NCBIfam" id="TIGR02518">
    <property type="entry name" value="EutH_ACDH"/>
    <property type="match status" value="1"/>
</dbReference>
<proteinExistence type="predicted"/>
<dbReference type="InterPro" id="IPR015590">
    <property type="entry name" value="Aldehyde_DH_dom"/>
</dbReference>
<gene>
    <name evidence="4" type="ORF">ADS79_23305</name>
    <name evidence="3" type="ORF">BRE01_10600</name>
</gene>
<dbReference type="InterPro" id="IPR016161">
    <property type="entry name" value="Ald_DH/histidinol_DH"/>
</dbReference>
<dbReference type="PATRIC" id="fig|54915.3.peg.3797"/>
<dbReference type="CDD" id="cd07122">
    <property type="entry name" value="ALDH_F20_ACDH"/>
    <property type="match status" value="1"/>
</dbReference>
<protein>
    <submittedName>
        <fullName evidence="3">Aldehyde dehydrogenase</fullName>
    </submittedName>
</protein>
<dbReference type="SUPFAM" id="SSF53720">
    <property type="entry name" value="ALDH-like"/>
    <property type="match status" value="1"/>
</dbReference>
<comment type="caution">
    <text evidence="4">The sequence shown here is derived from an EMBL/GenBank/DDBJ whole genome shotgun (WGS) entry which is preliminary data.</text>
</comment>
<dbReference type="Proteomes" id="UP000036834">
    <property type="component" value="Unassembled WGS sequence"/>
</dbReference>
<dbReference type="AlphaFoldDB" id="A0A0K9YU11"/>
<dbReference type="Proteomes" id="UP000319578">
    <property type="component" value="Unassembled WGS sequence"/>
</dbReference>
<dbReference type="PANTHER" id="PTHR11699">
    <property type="entry name" value="ALDEHYDE DEHYDROGENASE-RELATED"/>
    <property type="match status" value="1"/>
</dbReference>
<dbReference type="Gene3D" id="3.40.605.10">
    <property type="entry name" value="Aldehyde Dehydrogenase, Chain A, domain 1"/>
    <property type="match status" value="1"/>
</dbReference>
<dbReference type="InterPro" id="IPR016162">
    <property type="entry name" value="Ald_DH_N"/>
</dbReference>
<name>A0A0K9YU11_9BACL</name>
<dbReference type="RefSeq" id="WP_084766034.1">
    <property type="nucleotide sequence ID" value="NZ_BJON01000004.1"/>
</dbReference>
<dbReference type="InterPro" id="IPR013357">
    <property type="entry name" value="Acetaldehyde_DH_acetylating"/>
</dbReference>
<sequence>MTLDADLYSIQEVRTYLAQAKEAQAKLASYTQEQIDAIVAAMSKAGVEAAERLAAMAVEETGFGNIPDKRMKNLFASQDVYAWIKDQKTVGIVGKDEENKVWEVAQPFGVVAGIVPSTNPTSTVIFKSMIALKARNAIVFSPHPSAAKCTLEAAQLMAKAAVQAGAPEGLIHCVSKPTLPATNELIKHKLTNVILATGGSAMVRAAYSSGKPAYGVGPGNVPVYIHHSADLAAAAKRIVRSKTFDYGTICASEQALVIEETIKHQMIAALKREGAYFLDEHEKERVAAIIMVNGSLNAKIVGRSPHVIAQMAGISIPADTRVLIAEESCVGKAYPLSVEKLAPILALYTVQDGTEAFARCRELLEHGGLGHTAGIHATDENVIASYGQAMPASRIPVNTGTTFGGIGATTGIQPSFTLGCGSFGGNITSDNIGPKHLFNIKRIAFGVREMPESQPVQTQAASPAEEAVLQAVSSMNVGLSRDEIKNIIKSVLTEMTS</sequence>
<evidence type="ECO:0000313" key="6">
    <source>
        <dbReference type="Proteomes" id="UP000319578"/>
    </source>
</evidence>
<dbReference type="EMBL" id="BJON01000004">
    <property type="protein sequence ID" value="GED67358.1"/>
    <property type="molecule type" value="Genomic_DNA"/>
</dbReference>
<evidence type="ECO:0000259" key="2">
    <source>
        <dbReference type="Pfam" id="PF00171"/>
    </source>
</evidence>
<feature type="domain" description="Aldehyde dehydrogenase" evidence="2">
    <location>
        <begin position="11"/>
        <end position="272"/>
    </location>
</feature>
<accession>A0A0K9YU11</accession>
<evidence type="ECO:0000256" key="1">
    <source>
        <dbReference type="ARBA" id="ARBA00023002"/>
    </source>
</evidence>
<dbReference type="GO" id="GO:0016620">
    <property type="term" value="F:oxidoreductase activity, acting on the aldehyde or oxo group of donors, NAD or NADP as acceptor"/>
    <property type="evidence" value="ECO:0007669"/>
    <property type="project" value="InterPro"/>
</dbReference>
<keyword evidence="1" id="KW-0560">Oxidoreductase</keyword>
<dbReference type="InterPro" id="IPR016163">
    <property type="entry name" value="Ald_DH_C"/>
</dbReference>
<keyword evidence="6" id="KW-1185">Reference proteome</keyword>